<dbReference type="SUPFAM" id="SSF52058">
    <property type="entry name" value="L domain-like"/>
    <property type="match status" value="1"/>
</dbReference>
<dbReference type="InterPro" id="IPR032675">
    <property type="entry name" value="LRR_dom_sf"/>
</dbReference>
<keyword evidence="2" id="KW-1185">Reference proteome</keyword>
<dbReference type="InterPro" id="IPR053139">
    <property type="entry name" value="Surface_bspA-like"/>
</dbReference>
<dbReference type="Gene3D" id="3.80.10.10">
    <property type="entry name" value="Ribonuclease Inhibitor"/>
    <property type="match status" value="1"/>
</dbReference>
<organism evidence="1 2">
    <name type="scientific">Skeletonema marinoi</name>
    <dbReference type="NCBI Taxonomy" id="267567"/>
    <lineage>
        <taxon>Eukaryota</taxon>
        <taxon>Sar</taxon>
        <taxon>Stramenopiles</taxon>
        <taxon>Ochrophyta</taxon>
        <taxon>Bacillariophyta</taxon>
        <taxon>Coscinodiscophyceae</taxon>
        <taxon>Thalassiosirophycidae</taxon>
        <taxon>Thalassiosirales</taxon>
        <taxon>Skeletonemataceae</taxon>
        <taxon>Skeletonema</taxon>
        <taxon>Skeletonema marinoi-dohrnii complex</taxon>
    </lineage>
</organism>
<dbReference type="EMBL" id="JATAAI010000005">
    <property type="protein sequence ID" value="KAK1745862.1"/>
    <property type="molecule type" value="Genomic_DNA"/>
</dbReference>
<name>A0AAD8YGT9_9STRA</name>
<evidence type="ECO:0000313" key="1">
    <source>
        <dbReference type="EMBL" id="KAK1745862.1"/>
    </source>
</evidence>
<proteinExistence type="predicted"/>
<accession>A0AAD8YGT9</accession>
<dbReference type="PANTHER" id="PTHR45661">
    <property type="entry name" value="SURFACE ANTIGEN"/>
    <property type="match status" value="1"/>
</dbReference>
<reference evidence="1" key="1">
    <citation type="submission" date="2023-06" db="EMBL/GenBank/DDBJ databases">
        <title>Survivors Of The Sea: Transcriptome response of Skeletonema marinoi to long-term dormancy.</title>
        <authorList>
            <person name="Pinder M.I.M."/>
            <person name="Kourtchenko O."/>
            <person name="Robertson E.K."/>
            <person name="Larsson T."/>
            <person name="Maumus F."/>
            <person name="Osuna-Cruz C.M."/>
            <person name="Vancaester E."/>
            <person name="Stenow R."/>
            <person name="Vandepoele K."/>
            <person name="Ploug H."/>
            <person name="Bruchert V."/>
            <person name="Godhe A."/>
            <person name="Topel M."/>
        </authorList>
    </citation>
    <scope>NUCLEOTIDE SEQUENCE</scope>
    <source>
        <strain evidence="1">R05AC</strain>
    </source>
</reference>
<evidence type="ECO:0000313" key="2">
    <source>
        <dbReference type="Proteomes" id="UP001224775"/>
    </source>
</evidence>
<comment type="caution">
    <text evidence="1">The sequence shown here is derived from an EMBL/GenBank/DDBJ whole genome shotgun (WGS) entry which is preliminary data.</text>
</comment>
<dbReference type="AlphaFoldDB" id="A0AAD8YGT9"/>
<dbReference type="Pfam" id="PF13306">
    <property type="entry name" value="LRR_5"/>
    <property type="match status" value="1"/>
</dbReference>
<dbReference type="InterPro" id="IPR026906">
    <property type="entry name" value="LRR_5"/>
</dbReference>
<dbReference type="PANTHER" id="PTHR45661:SF3">
    <property type="entry name" value="IG-LIKE DOMAIN-CONTAINING PROTEIN"/>
    <property type="match status" value="1"/>
</dbReference>
<protein>
    <submittedName>
        <fullName evidence="1">Leucine-rich repeat domain-containing protein</fullName>
    </submittedName>
</protein>
<dbReference type="Proteomes" id="UP001224775">
    <property type="component" value="Unassembled WGS sequence"/>
</dbReference>
<sequence>MADHHPADGNIFVYTGGHAPHHVINVIDQSITVIDPRAFEGCLVESVECHDELERIEERAFAECRALKKIKIPGVKVICSSAFYFSGVIDVEFGDKLITIELQAFKSCSRLKRVRMPSVRSIGMDAFRDCSDLEYVELSEELQRISNNAFDSCMSLKHITIPLKQNMIMDDVFFRCRQLTAVDLAGGVQKIVSYLHFESWKNEMNERINQINHDLPNTPSYRKSSVIREWIESIDSRMRYYKFEHYRLLQEATTLLELALWKAKLDEDDKKNMPDDFSKGKANIATTNVDDERKYNRITSGASIVIKNILPFLELP</sequence>
<gene>
    <name evidence="1" type="ORF">QTG54_003786</name>
</gene>